<dbReference type="KEGG" id="mpro:BJP34_20235"/>
<dbReference type="AlphaFoldDB" id="A0A1D8TUX9"/>
<reference evidence="2" key="1">
    <citation type="submission" date="2016-10" db="EMBL/GenBank/DDBJ databases">
        <title>Comparative genomics uncovers the prolific and rare metabolic potential of the cyanobacterial genus Moorea.</title>
        <authorList>
            <person name="Leao T."/>
            <person name="Castelao G."/>
            <person name="Korobeynikov A."/>
            <person name="Monroe E.A."/>
            <person name="Podell S."/>
            <person name="Glukhov E."/>
            <person name="Allen E."/>
            <person name="Gerwick W.H."/>
            <person name="Gerwick L."/>
        </authorList>
    </citation>
    <scope>NUCLEOTIDE SEQUENCE [LARGE SCALE GENOMIC DNA]</scope>
    <source>
        <strain evidence="2">PAL-8-15-08-1</strain>
    </source>
</reference>
<name>A0A1D8TUX9_9CYAN</name>
<proteinExistence type="predicted"/>
<protein>
    <submittedName>
        <fullName evidence="1">Uncharacterized protein</fullName>
    </submittedName>
</protein>
<dbReference type="Proteomes" id="UP000177870">
    <property type="component" value="Chromosome"/>
</dbReference>
<accession>A0A1D8TUX9</accession>
<evidence type="ECO:0000313" key="1">
    <source>
        <dbReference type="EMBL" id="AOX01460.1"/>
    </source>
</evidence>
<sequence>MVALEQTADTRANSFGTLCLARELLGKRWNECLKMWLGFMSACAPSERIVAYFIRWLRWVKGGIWAQLLRGFPSWDTLRLIGMSPAPGSGVTWGSG</sequence>
<gene>
    <name evidence="1" type="ORF">BJP34_20235</name>
</gene>
<evidence type="ECO:0000313" key="2">
    <source>
        <dbReference type="Proteomes" id="UP000177870"/>
    </source>
</evidence>
<dbReference type="EMBL" id="CP017599">
    <property type="protein sequence ID" value="AOX01460.1"/>
    <property type="molecule type" value="Genomic_DNA"/>
</dbReference>
<organism evidence="1 2">
    <name type="scientific">Moorena producens PAL-8-15-08-1</name>
    <dbReference type="NCBI Taxonomy" id="1458985"/>
    <lineage>
        <taxon>Bacteria</taxon>
        <taxon>Bacillati</taxon>
        <taxon>Cyanobacteriota</taxon>
        <taxon>Cyanophyceae</taxon>
        <taxon>Coleofasciculales</taxon>
        <taxon>Coleofasciculaceae</taxon>
        <taxon>Moorena</taxon>
    </lineage>
</organism>